<proteinExistence type="predicted"/>
<gene>
    <name evidence="1" type="ORF">TAF16_1815</name>
</gene>
<accession>A0A178TA12</accession>
<dbReference type="RefSeq" id="WP_064214301.1">
    <property type="nucleotide sequence ID" value="NZ_LUCQ01000105.1"/>
</dbReference>
<keyword evidence="2" id="KW-1185">Reference proteome</keyword>
<organism evidence="1 2">
    <name type="scientific">Anoxybacillus flavithermus</name>
    <dbReference type="NCBI Taxonomy" id="33934"/>
    <lineage>
        <taxon>Bacteria</taxon>
        <taxon>Bacillati</taxon>
        <taxon>Bacillota</taxon>
        <taxon>Bacilli</taxon>
        <taxon>Bacillales</taxon>
        <taxon>Anoxybacillaceae</taxon>
        <taxon>Anoxybacillus</taxon>
    </lineage>
</organism>
<protein>
    <submittedName>
        <fullName evidence="1">Uncharacterized protein</fullName>
    </submittedName>
</protein>
<dbReference type="PATRIC" id="fig|33934.7.peg.873"/>
<sequence>MFNEQLNKINYELEKISQKQKEVNVFSKEYQELLSKEIELLKQKKGLITDGYYGTIEEIKIYEKVSNQNIKKKNNIDIEKLKQIEINVERNIFKWLDLLSELSFYEVRKLDLGETNVFNINGKEFTIPTNTYVIAVELSEEINVYEISTKITDSIRKFFIKQIDTLLKNHPLKGKIQDFHKSIKIVFDGGILIIKDNDNEQFKVCFKSGVGLVL</sequence>
<dbReference type="AlphaFoldDB" id="A0A178TA12"/>
<reference evidence="1 2" key="1">
    <citation type="submission" date="2016-03" db="EMBL/GenBank/DDBJ databases">
        <title>Spore heat resistance.</title>
        <authorList>
            <person name="Boekhorst J."/>
            <person name="Berendsen E.M."/>
            <person name="Wells-Bennik M.H."/>
            <person name="Kuipers O.P."/>
        </authorList>
    </citation>
    <scope>NUCLEOTIDE SEQUENCE [LARGE SCALE GENOMIC DNA]</scope>
    <source>
        <strain evidence="1 2">AF16</strain>
    </source>
</reference>
<evidence type="ECO:0000313" key="2">
    <source>
        <dbReference type="Proteomes" id="UP000078336"/>
    </source>
</evidence>
<evidence type="ECO:0000313" key="1">
    <source>
        <dbReference type="EMBL" id="OAO78548.1"/>
    </source>
</evidence>
<comment type="caution">
    <text evidence="1">The sequence shown here is derived from an EMBL/GenBank/DDBJ whole genome shotgun (WGS) entry which is preliminary data.</text>
</comment>
<dbReference type="EMBL" id="LUCQ01000105">
    <property type="protein sequence ID" value="OAO78548.1"/>
    <property type="molecule type" value="Genomic_DNA"/>
</dbReference>
<dbReference type="Proteomes" id="UP000078336">
    <property type="component" value="Unassembled WGS sequence"/>
</dbReference>
<name>A0A178TA12_9BACL</name>